<keyword evidence="3" id="KW-1185">Reference proteome</keyword>
<comment type="caution">
    <text evidence="2">The sequence shown here is derived from an EMBL/GenBank/DDBJ whole genome shotgun (WGS) entry which is preliminary data.</text>
</comment>
<evidence type="ECO:0000256" key="1">
    <source>
        <dbReference type="SAM" id="Phobius"/>
    </source>
</evidence>
<feature type="non-terminal residue" evidence="2">
    <location>
        <position position="1"/>
    </location>
</feature>
<keyword evidence="1" id="KW-0812">Transmembrane</keyword>
<dbReference type="EMBL" id="BMAO01013133">
    <property type="protein sequence ID" value="GFQ86576.1"/>
    <property type="molecule type" value="Genomic_DNA"/>
</dbReference>
<gene>
    <name evidence="2" type="primary">Adcy3_1</name>
    <name evidence="2" type="ORF">TNCT_400941</name>
</gene>
<organism evidence="2 3">
    <name type="scientific">Trichonephila clavata</name>
    <name type="common">Joro spider</name>
    <name type="synonym">Nephila clavata</name>
    <dbReference type="NCBI Taxonomy" id="2740835"/>
    <lineage>
        <taxon>Eukaryota</taxon>
        <taxon>Metazoa</taxon>
        <taxon>Ecdysozoa</taxon>
        <taxon>Arthropoda</taxon>
        <taxon>Chelicerata</taxon>
        <taxon>Arachnida</taxon>
        <taxon>Araneae</taxon>
        <taxon>Araneomorphae</taxon>
        <taxon>Entelegynae</taxon>
        <taxon>Araneoidea</taxon>
        <taxon>Nephilidae</taxon>
        <taxon>Trichonephila</taxon>
    </lineage>
</organism>
<evidence type="ECO:0000313" key="2">
    <source>
        <dbReference type="EMBL" id="GFQ86576.1"/>
    </source>
</evidence>
<dbReference type="Proteomes" id="UP000887116">
    <property type="component" value="Unassembled WGS sequence"/>
</dbReference>
<feature type="transmembrane region" description="Helical" evidence="1">
    <location>
        <begin position="95"/>
        <end position="117"/>
    </location>
</feature>
<protein>
    <submittedName>
        <fullName evidence="2">Adenylate cyclase type 3</fullName>
    </submittedName>
</protein>
<name>A0A8X6FQR8_TRICU</name>
<sequence length="179" mass="19829">EAGKQEEGVSFLSRGETELKIDRSGLQRYLPQCLQFAFAEKSAESLYREYYRIEKRRNTKILLLVLALVDIVLLATYAAAFPIREAGQLAGQVTFLLGALLIIGVVFIVVRCYAAVLPSSRKGVDIKLWMNKCKMFCSGPSVSKSISHVPFSVIKLSAESSHAHTESPGFPTISKVEHH</sequence>
<proteinExistence type="predicted"/>
<dbReference type="AlphaFoldDB" id="A0A8X6FQR8"/>
<reference evidence="2" key="1">
    <citation type="submission" date="2020-07" db="EMBL/GenBank/DDBJ databases">
        <title>Multicomponent nature underlies the extraordinary mechanical properties of spider dragline silk.</title>
        <authorList>
            <person name="Kono N."/>
            <person name="Nakamura H."/>
            <person name="Mori M."/>
            <person name="Yoshida Y."/>
            <person name="Ohtoshi R."/>
            <person name="Malay A.D."/>
            <person name="Moran D.A.P."/>
            <person name="Tomita M."/>
            <person name="Numata K."/>
            <person name="Arakawa K."/>
        </authorList>
    </citation>
    <scope>NUCLEOTIDE SEQUENCE</scope>
</reference>
<keyword evidence="1" id="KW-1133">Transmembrane helix</keyword>
<evidence type="ECO:0000313" key="3">
    <source>
        <dbReference type="Proteomes" id="UP000887116"/>
    </source>
</evidence>
<dbReference type="OrthoDB" id="10261550at2759"/>
<accession>A0A8X6FQR8</accession>
<feature type="transmembrane region" description="Helical" evidence="1">
    <location>
        <begin position="61"/>
        <end position="83"/>
    </location>
</feature>
<keyword evidence="1" id="KW-0472">Membrane</keyword>